<evidence type="ECO:0000313" key="3">
    <source>
        <dbReference type="Proteomes" id="UP000324585"/>
    </source>
</evidence>
<dbReference type="AlphaFoldDB" id="A0A5J4YZG9"/>
<dbReference type="Proteomes" id="UP000324585">
    <property type="component" value="Unassembled WGS sequence"/>
</dbReference>
<feature type="compositionally biased region" description="Basic and acidic residues" evidence="1">
    <location>
        <begin position="112"/>
        <end position="121"/>
    </location>
</feature>
<feature type="region of interest" description="Disordered" evidence="1">
    <location>
        <begin position="1"/>
        <end position="121"/>
    </location>
</feature>
<evidence type="ECO:0000256" key="1">
    <source>
        <dbReference type="SAM" id="MobiDB-lite"/>
    </source>
</evidence>
<protein>
    <submittedName>
        <fullName evidence="2">Uncharacterized protein</fullName>
    </submittedName>
</protein>
<gene>
    <name evidence="2" type="ORF">FVE85_0119</name>
</gene>
<sequence>MASGSRSLRDGVSNEQDLNGKVPGTDARHFARPESSEGARASQAAPMPLQSSNSAGRAVAESPPAFLRRTSSRAEELERLRSKLVASRKPVSDGSVHVADVQKAPNGISGDDAPHTEAPRL</sequence>
<feature type="compositionally biased region" description="Basic and acidic residues" evidence="1">
    <location>
        <begin position="72"/>
        <end position="81"/>
    </location>
</feature>
<keyword evidence="3" id="KW-1185">Reference proteome</keyword>
<dbReference type="EMBL" id="VRMN01000002">
    <property type="protein sequence ID" value="KAA8496390.1"/>
    <property type="molecule type" value="Genomic_DNA"/>
</dbReference>
<accession>A0A5J4YZG9</accession>
<organism evidence="2 3">
    <name type="scientific">Porphyridium purpureum</name>
    <name type="common">Red alga</name>
    <name type="synonym">Porphyridium cruentum</name>
    <dbReference type="NCBI Taxonomy" id="35688"/>
    <lineage>
        <taxon>Eukaryota</taxon>
        <taxon>Rhodophyta</taxon>
        <taxon>Bangiophyceae</taxon>
        <taxon>Porphyridiales</taxon>
        <taxon>Porphyridiaceae</taxon>
        <taxon>Porphyridium</taxon>
    </lineage>
</organism>
<feature type="compositionally biased region" description="Basic and acidic residues" evidence="1">
    <location>
        <begin position="26"/>
        <end position="37"/>
    </location>
</feature>
<comment type="caution">
    <text evidence="2">The sequence shown here is derived from an EMBL/GenBank/DDBJ whole genome shotgun (WGS) entry which is preliminary data.</text>
</comment>
<reference evidence="3" key="1">
    <citation type="journal article" date="2019" name="Nat. Commun.">
        <title>Expansion of phycobilisome linker gene families in mesophilic red algae.</title>
        <authorList>
            <person name="Lee J."/>
            <person name="Kim D."/>
            <person name="Bhattacharya D."/>
            <person name="Yoon H.S."/>
        </authorList>
    </citation>
    <scope>NUCLEOTIDE SEQUENCE [LARGE SCALE GENOMIC DNA]</scope>
    <source>
        <strain evidence="3">CCMP 1328</strain>
    </source>
</reference>
<name>A0A5J4YZG9_PORPP</name>
<proteinExistence type="predicted"/>
<evidence type="ECO:0000313" key="2">
    <source>
        <dbReference type="EMBL" id="KAA8496390.1"/>
    </source>
</evidence>